<feature type="signal peptide" evidence="1">
    <location>
        <begin position="1"/>
        <end position="22"/>
    </location>
</feature>
<sequence>MNKKRWIETGLLFLLMIGMASCDDNNEVAPSVGSYFVSVSGESSDYVMQIENLEDANYSINQNVFELESQIQTWLYNDNPSTVIGLIYNQANPGVGVAIQNNNENIPEVVGEFQIGSRFTNYGFFGDYAITSVGGQAPVGEDGNTLTYEDGSTRDDGISFNFINIADGSLSLTTKTMQTLNITGNGEKATNSGIVDLGNGEFLTALVCSQTGEVIEGGSSSGIVNYPDSVWVAAMDEDLNVKRIYRDDRISYASGRYRSRYYNMMSKDENDDVYVFSGSYESTSTRPCGALRINDGATDFDPDYYFNIEELTDNYHFRRIWYISRGYFLMVFYNDLEITSSSPATRFGLVNLYDKTFSWINNFPTYDEIASYGEPLVQNNNLYLPVKLEGYDPAIYKIDPSTASATRGTEIDGATNIKAIYPLRAN</sequence>
<dbReference type="InterPro" id="IPR025401">
    <property type="entry name" value="DUF4374"/>
</dbReference>
<evidence type="ECO:0000313" key="3">
    <source>
        <dbReference type="Proteomes" id="UP001209229"/>
    </source>
</evidence>
<proteinExistence type="predicted"/>
<dbReference type="RefSeq" id="WP_301189562.1">
    <property type="nucleotide sequence ID" value="NZ_JAPDPJ010000009.1"/>
</dbReference>
<protein>
    <submittedName>
        <fullName evidence="2">DUF4374 domain-containing protein</fullName>
    </submittedName>
</protein>
<feature type="chain" id="PRO_5041999942" evidence="1">
    <location>
        <begin position="23"/>
        <end position="426"/>
    </location>
</feature>
<keyword evidence="3" id="KW-1185">Reference proteome</keyword>
<keyword evidence="1" id="KW-0732">Signal</keyword>
<organism evidence="2 3">
    <name type="scientific">Plebeiibacterium sediminum</name>
    <dbReference type="NCBI Taxonomy" id="2992112"/>
    <lineage>
        <taxon>Bacteria</taxon>
        <taxon>Pseudomonadati</taxon>
        <taxon>Bacteroidota</taxon>
        <taxon>Bacteroidia</taxon>
        <taxon>Marinilabiliales</taxon>
        <taxon>Marinilabiliaceae</taxon>
        <taxon>Plebeiibacterium</taxon>
    </lineage>
</organism>
<dbReference type="AlphaFoldDB" id="A0AAE3M385"/>
<gene>
    <name evidence="2" type="ORF">OM075_05895</name>
</gene>
<evidence type="ECO:0000313" key="2">
    <source>
        <dbReference type="EMBL" id="MCW3785990.1"/>
    </source>
</evidence>
<accession>A0AAE3M385</accession>
<dbReference type="Pfam" id="PF14298">
    <property type="entry name" value="DUF4374"/>
    <property type="match status" value="2"/>
</dbReference>
<comment type="caution">
    <text evidence="2">The sequence shown here is derived from an EMBL/GenBank/DDBJ whole genome shotgun (WGS) entry which is preliminary data.</text>
</comment>
<name>A0AAE3M385_9BACT</name>
<evidence type="ECO:0000256" key="1">
    <source>
        <dbReference type="SAM" id="SignalP"/>
    </source>
</evidence>
<dbReference type="Proteomes" id="UP001209229">
    <property type="component" value="Unassembled WGS sequence"/>
</dbReference>
<dbReference type="EMBL" id="JAPDPJ010000009">
    <property type="protein sequence ID" value="MCW3785990.1"/>
    <property type="molecule type" value="Genomic_DNA"/>
</dbReference>
<dbReference type="PROSITE" id="PS51257">
    <property type="entry name" value="PROKAR_LIPOPROTEIN"/>
    <property type="match status" value="1"/>
</dbReference>
<reference evidence="2" key="1">
    <citation type="submission" date="2022-10" db="EMBL/GenBank/DDBJ databases">
        <authorList>
            <person name="Yu W.X."/>
        </authorList>
    </citation>
    <scope>NUCLEOTIDE SEQUENCE</scope>
    <source>
        <strain evidence="2">AAT</strain>
    </source>
</reference>